<accession>C0NJQ6</accession>
<evidence type="ECO:0000313" key="2">
    <source>
        <dbReference type="Proteomes" id="UP000001631"/>
    </source>
</evidence>
<dbReference type="EMBL" id="GG663366">
    <property type="protein sequence ID" value="EEH08097.1"/>
    <property type="molecule type" value="Genomic_DNA"/>
</dbReference>
<name>C0NJQ6_AJECG</name>
<dbReference type="AlphaFoldDB" id="C0NJQ6"/>
<dbReference type="GeneID" id="69036402"/>
<keyword evidence="2" id="KW-1185">Reference proteome</keyword>
<dbReference type="HOGENOM" id="CLU_2072470_0_0_1"/>
<gene>
    <name evidence="1" type="ORF">HCBG_03386</name>
</gene>
<proteinExistence type="predicted"/>
<evidence type="ECO:0000313" key="1">
    <source>
        <dbReference type="EMBL" id="EEH08097.1"/>
    </source>
</evidence>
<dbReference type="InParanoid" id="C0NJQ6"/>
<dbReference type="Proteomes" id="UP000001631">
    <property type="component" value="Unassembled WGS sequence"/>
</dbReference>
<sequence>MSPPHYSFRIGRVINARSFAAPSMFGSTPEYAPGESKDEGDKLPLHSLGRLLSGAVWNCGLVAPPAPHPRVNVNLCFLRGACLSSVDAVLTRAQSPRTLTPRASFILRRHTHGNLNDA</sequence>
<reference evidence="1" key="1">
    <citation type="submission" date="2009-02" db="EMBL/GenBank/DDBJ databases">
        <title>The Genome Sequence of Ajellomyces capsulatus strain G186AR.</title>
        <authorList>
            <consortium name="The Broad Institute Genome Sequencing Platform"/>
            <person name="Champion M."/>
            <person name="Cuomo C."/>
            <person name="Ma L.-J."/>
            <person name="Henn M.R."/>
            <person name="Sil A."/>
            <person name="Goldman B."/>
            <person name="Young S.K."/>
            <person name="Kodira C.D."/>
            <person name="Zeng Q."/>
            <person name="Koehrsen M."/>
            <person name="Alvarado L."/>
            <person name="Berlin A."/>
            <person name="Borenstein D."/>
            <person name="Chen Z."/>
            <person name="Engels R."/>
            <person name="Freedman E."/>
            <person name="Gellesch M."/>
            <person name="Goldberg J."/>
            <person name="Griggs A."/>
            <person name="Gujja S."/>
            <person name="Heiman D."/>
            <person name="Hepburn T."/>
            <person name="Howarth C."/>
            <person name="Jen D."/>
            <person name="Larson L."/>
            <person name="Lewis B."/>
            <person name="Mehta T."/>
            <person name="Park D."/>
            <person name="Pearson M."/>
            <person name="Roberts A."/>
            <person name="Saif S."/>
            <person name="Shea T."/>
            <person name="Shenoy N."/>
            <person name="Sisk P."/>
            <person name="Stolte C."/>
            <person name="Sykes S."/>
            <person name="Walk T."/>
            <person name="White J."/>
            <person name="Yandava C."/>
            <person name="Klein B."/>
            <person name="McEwen J.G."/>
            <person name="Puccia R."/>
            <person name="Goldman G.H."/>
            <person name="Felipe M.S."/>
            <person name="Nino-Vega G."/>
            <person name="San-Blas G."/>
            <person name="Taylor J."/>
            <person name="Mendoza L."/>
            <person name="Galagan J."/>
            <person name="Nusbaum C."/>
            <person name="Birren B."/>
        </authorList>
    </citation>
    <scope>NUCLEOTIDE SEQUENCE</scope>
    <source>
        <strain evidence="1">G186AR</strain>
    </source>
</reference>
<organism evidence="1 2">
    <name type="scientific">Ajellomyces capsulatus (strain G186AR / H82 / ATCC MYA-2454 / RMSCC 2432)</name>
    <name type="common">Darling's disease fungus</name>
    <name type="synonym">Histoplasma capsulatum</name>
    <dbReference type="NCBI Taxonomy" id="447093"/>
    <lineage>
        <taxon>Eukaryota</taxon>
        <taxon>Fungi</taxon>
        <taxon>Dikarya</taxon>
        <taxon>Ascomycota</taxon>
        <taxon>Pezizomycotina</taxon>
        <taxon>Eurotiomycetes</taxon>
        <taxon>Eurotiomycetidae</taxon>
        <taxon>Onygenales</taxon>
        <taxon>Ajellomycetaceae</taxon>
        <taxon>Histoplasma</taxon>
    </lineage>
</organism>
<dbReference type="RefSeq" id="XP_045288578.1">
    <property type="nucleotide sequence ID" value="XM_045430435.1"/>
</dbReference>
<protein>
    <submittedName>
        <fullName evidence="1">Uncharacterized protein</fullName>
    </submittedName>
</protein>